<dbReference type="Pfam" id="PF06114">
    <property type="entry name" value="Peptidase_M78"/>
    <property type="match status" value="1"/>
</dbReference>
<dbReference type="InterPro" id="IPR010982">
    <property type="entry name" value="Lambda_DNA-bd_dom_sf"/>
</dbReference>
<dbReference type="Gene3D" id="1.10.10.2910">
    <property type="match status" value="1"/>
</dbReference>
<dbReference type="Proteomes" id="UP000260814">
    <property type="component" value="Unassembled WGS sequence"/>
</dbReference>
<dbReference type="AlphaFoldDB" id="A0A3E4ZC01"/>
<organism evidence="3 4">
    <name type="scientific">Phocaeicola plebeius</name>
    <dbReference type="NCBI Taxonomy" id="310297"/>
    <lineage>
        <taxon>Bacteria</taxon>
        <taxon>Pseudomonadati</taxon>
        <taxon>Bacteroidota</taxon>
        <taxon>Bacteroidia</taxon>
        <taxon>Bacteroidales</taxon>
        <taxon>Bacteroidaceae</taxon>
        <taxon>Phocaeicola</taxon>
    </lineage>
</organism>
<dbReference type="GO" id="GO:0003677">
    <property type="term" value="F:DNA binding"/>
    <property type="evidence" value="ECO:0007669"/>
    <property type="project" value="InterPro"/>
</dbReference>
<evidence type="ECO:0000256" key="1">
    <source>
        <dbReference type="ARBA" id="ARBA00007227"/>
    </source>
</evidence>
<feature type="domain" description="HTH cro/C1-type" evidence="2">
    <location>
        <begin position="6"/>
        <end position="62"/>
    </location>
</feature>
<protein>
    <submittedName>
        <fullName evidence="3">Helix-turn-helix domain-containing protein</fullName>
    </submittedName>
</protein>
<comment type="similarity">
    <text evidence="1">Belongs to the short-chain fatty acyl-CoA assimilation regulator (ScfR) family.</text>
</comment>
<dbReference type="CDD" id="cd00093">
    <property type="entry name" value="HTH_XRE"/>
    <property type="match status" value="1"/>
</dbReference>
<evidence type="ECO:0000313" key="4">
    <source>
        <dbReference type="Proteomes" id="UP000260814"/>
    </source>
</evidence>
<dbReference type="InterPro" id="IPR010359">
    <property type="entry name" value="IrrE_HExxH"/>
</dbReference>
<dbReference type="Pfam" id="PF01381">
    <property type="entry name" value="HTH_3"/>
    <property type="match status" value="1"/>
</dbReference>
<dbReference type="PANTHER" id="PTHR43236">
    <property type="entry name" value="ANTITOXIN HIGA1"/>
    <property type="match status" value="1"/>
</dbReference>
<name>A0A3E4ZC01_9BACT</name>
<sequence>MQPEELKNIRKMRGLTLDEVCQKLGRLVSKQALSKYERGKMHPSPQVLEALLRIYQISSASLQLSFPVKINGWNFRRGEILSAKEEEAIKSEINRCLQRYLYLENQLGIIASFKHPFPQKHYSSIDDMELAAEILRKKWELGTDAIPSVCRVMENAGIKVLELELNNRVDGLSGWVNRKIPFVVLNKRNVTVERKRFTALHELGHLLFPFLESLDVRTKEKYCHRFASALLFPAGIAYEFFGKKRSVLSLEELVELKTSYGISVAALVHRANDLRIITEVYYNHIFDEYVKKNRLEDGWGGYPLRDKAERYHRMLRRALAESLVTEENLQTLCGDNTYEIIKEIHIL</sequence>
<dbReference type="PROSITE" id="PS50943">
    <property type="entry name" value="HTH_CROC1"/>
    <property type="match status" value="1"/>
</dbReference>
<gene>
    <name evidence="3" type="ORF">DXB87_03940</name>
</gene>
<evidence type="ECO:0000313" key="3">
    <source>
        <dbReference type="EMBL" id="RGM92558.1"/>
    </source>
</evidence>
<dbReference type="InterPro" id="IPR001387">
    <property type="entry name" value="Cro/C1-type_HTH"/>
</dbReference>
<dbReference type="SUPFAM" id="SSF47413">
    <property type="entry name" value="lambda repressor-like DNA-binding domains"/>
    <property type="match status" value="1"/>
</dbReference>
<dbReference type="EMBL" id="QSTW01000003">
    <property type="protein sequence ID" value="RGM92558.1"/>
    <property type="molecule type" value="Genomic_DNA"/>
</dbReference>
<reference evidence="3 4" key="1">
    <citation type="submission" date="2018-08" db="EMBL/GenBank/DDBJ databases">
        <title>A genome reference for cultivated species of the human gut microbiota.</title>
        <authorList>
            <person name="Zou Y."/>
            <person name="Xue W."/>
            <person name="Luo G."/>
        </authorList>
    </citation>
    <scope>NUCLEOTIDE SEQUENCE [LARGE SCALE GENOMIC DNA]</scope>
    <source>
        <strain evidence="3 4">OM06-2</strain>
    </source>
</reference>
<accession>A0A3E4ZC01</accession>
<proteinExistence type="inferred from homology"/>
<comment type="caution">
    <text evidence="3">The sequence shown here is derived from an EMBL/GenBank/DDBJ whole genome shotgun (WGS) entry which is preliminary data.</text>
</comment>
<dbReference type="RefSeq" id="WP_117700897.1">
    <property type="nucleotide sequence ID" value="NZ_QSTW01000003.1"/>
</dbReference>
<dbReference type="Gene3D" id="1.10.260.40">
    <property type="entry name" value="lambda repressor-like DNA-binding domains"/>
    <property type="match status" value="1"/>
</dbReference>
<dbReference type="SMART" id="SM00530">
    <property type="entry name" value="HTH_XRE"/>
    <property type="match status" value="1"/>
</dbReference>
<evidence type="ECO:0000259" key="2">
    <source>
        <dbReference type="PROSITE" id="PS50943"/>
    </source>
</evidence>
<dbReference type="PANTHER" id="PTHR43236:SF1">
    <property type="entry name" value="BLL7220 PROTEIN"/>
    <property type="match status" value="1"/>
</dbReference>
<dbReference type="InterPro" id="IPR052345">
    <property type="entry name" value="Rad_response_metalloprotease"/>
</dbReference>